<dbReference type="SUPFAM" id="SSF55120">
    <property type="entry name" value="Pseudouridine synthase"/>
    <property type="match status" value="1"/>
</dbReference>
<keyword evidence="3" id="KW-1185">Reference proteome</keyword>
<dbReference type="InterPro" id="IPR006145">
    <property type="entry name" value="PsdUridine_synth_RsuA/RluA"/>
</dbReference>
<dbReference type="InterPro" id="IPR050188">
    <property type="entry name" value="RluA_PseudoU_synthase"/>
</dbReference>
<protein>
    <submittedName>
        <fullName evidence="2">Ribosomal large subunit pseudouridine synthase C</fullName>
        <ecNumber evidence="2">5.4.99.24</ecNumber>
    </submittedName>
</protein>
<dbReference type="Pfam" id="PF00849">
    <property type="entry name" value="PseudoU_synth_2"/>
    <property type="match status" value="1"/>
</dbReference>
<organism evidence="2 3">
    <name type="scientific">Neolewinella maritima</name>
    <dbReference type="NCBI Taxonomy" id="1383882"/>
    <lineage>
        <taxon>Bacteria</taxon>
        <taxon>Pseudomonadati</taxon>
        <taxon>Bacteroidota</taxon>
        <taxon>Saprospiria</taxon>
        <taxon>Saprospirales</taxon>
        <taxon>Lewinellaceae</taxon>
        <taxon>Neolewinella</taxon>
    </lineage>
</organism>
<feature type="domain" description="Pseudouridine synthase RsuA/RluA-like" evidence="1">
    <location>
        <begin position="12"/>
        <end position="163"/>
    </location>
</feature>
<dbReference type="PROSITE" id="PS01129">
    <property type="entry name" value="PSI_RLU"/>
    <property type="match status" value="1"/>
</dbReference>
<dbReference type="PANTHER" id="PTHR21600">
    <property type="entry name" value="MITOCHONDRIAL RNA PSEUDOURIDINE SYNTHASE"/>
    <property type="match status" value="1"/>
</dbReference>
<dbReference type="EMBL" id="CAKLPZ010000001">
    <property type="protein sequence ID" value="CAH0999546.1"/>
    <property type="molecule type" value="Genomic_DNA"/>
</dbReference>
<dbReference type="InterPro" id="IPR006224">
    <property type="entry name" value="PsdUridine_synth_RluA-like_CS"/>
</dbReference>
<evidence type="ECO:0000313" key="3">
    <source>
        <dbReference type="Proteomes" id="UP000837803"/>
    </source>
</evidence>
<evidence type="ECO:0000259" key="1">
    <source>
        <dbReference type="Pfam" id="PF00849"/>
    </source>
</evidence>
<reference evidence="2" key="1">
    <citation type="submission" date="2021-12" db="EMBL/GenBank/DDBJ databases">
        <authorList>
            <person name="Rodrigo-Torres L."/>
            <person name="Arahal R. D."/>
            <person name="Lucena T."/>
        </authorList>
    </citation>
    <scope>NUCLEOTIDE SEQUENCE</scope>
    <source>
        <strain evidence="2">CECT 8419</strain>
    </source>
</reference>
<keyword evidence="2" id="KW-0413">Isomerase</keyword>
<dbReference type="CDD" id="cd02869">
    <property type="entry name" value="PseudoU_synth_RluA_like"/>
    <property type="match status" value="1"/>
</dbReference>
<dbReference type="GO" id="GO:0160141">
    <property type="term" value="F:23S rRNA pseudouridine(955/2504/2580) synthase activity"/>
    <property type="evidence" value="ECO:0007669"/>
    <property type="project" value="UniProtKB-EC"/>
</dbReference>
<dbReference type="EC" id="5.4.99.24" evidence="2"/>
<dbReference type="Gene3D" id="3.30.2350.10">
    <property type="entry name" value="Pseudouridine synthase"/>
    <property type="match status" value="1"/>
</dbReference>
<sequence>MLEILREGPGWAVINKPAGIATERHFQYDTVEARAQVQWQRAGAKKAAYVGIVHRLDRPVSGALLLARKKSVLIKLNQAFAERLTQKVYRAVTQQPLPAANGELVHYLGRTPDRKKAFASTRPVPDTQEARLSYRLLREVDGRYEYELQPVTGRFHQLRIQLATVGAPIVGDLTYGNMLPLRDNIIALHAYSLAFPDPGTEATIEVEAPLPDYWPLPL</sequence>
<gene>
    <name evidence="2" type="primary">rluC_1</name>
    <name evidence="2" type="ORF">LEM8419_00846</name>
</gene>
<comment type="caution">
    <text evidence="2">The sequence shown here is derived from an EMBL/GenBank/DDBJ whole genome shotgun (WGS) entry which is preliminary data.</text>
</comment>
<name>A0ABM9AYG5_9BACT</name>
<dbReference type="Proteomes" id="UP000837803">
    <property type="component" value="Unassembled WGS sequence"/>
</dbReference>
<dbReference type="RefSeq" id="WP_238749726.1">
    <property type="nucleotide sequence ID" value="NZ_CAKLPZ010000001.1"/>
</dbReference>
<proteinExistence type="predicted"/>
<evidence type="ECO:0000313" key="2">
    <source>
        <dbReference type="EMBL" id="CAH0999546.1"/>
    </source>
</evidence>
<dbReference type="InterPro" id="IPR020103">
    <property type="entry name" value="PsdUridine_synth_cat_dom_sf"/>
</dbReference>
<accession>A0ABM9AYG5</accession>